<proteinExistence type="inferred from homology"/>
<evidence type="ECO:0000313" key="23">
    <source>
        <dbReference type="EMBL" id="ASM78448.1"/>
    </source>
</evidence>
<dbReference type="SUPFAM" id="SSF81624">
    <property type="entry name" value="N-terminal domain of MutM-like DNA repair proteins"/>
    <property type="match status" value="1"/>
</dbReference>
<keyword evidence="16" id="KW-0511">Multifunctional enzyme</keyword>
<dbReference type="NCBIfam" id="TIGR00577">
    <property type="entry name" value="fpg"/>
    <property type="match status" value="1"/>
</dbReference>
<accession>A0A221KHD0</accession>
<dbReference type="NCBIfam" id="NF002211">
    <property type="entry name" value="PRK01103.1"/>
    <property type="match status" value="1"/>
</dbReference>
<dbReference type="FunFam" id="1.10.8.50:FF:000003">
    <property type="entry name" value="Formamidopyrimidine-DNA glycosylase"/>
    <property type="match status" value="1"/>
</dbReference>
<dbReference type="EMBL" id="CP022423">
    <property type="protein sequence ID" value="ASM78448.1"/>
    <property type="molecule type" value="Genomic_DNA"/>
</dbReference>
<dbReference type="Pfam" id="PF01149">
    <property type="entry name" value="Fapy_DNA_glyco"/>
    <property type="match status" value="1"/>
</dbReference>
<dbReference type="InterPro" id="IPR020629">
    <property type="entry name" value="FPG_Glyclase"/>
</dbReference>
<dbReference type="InterPro" id="IPR035937">
    <property type="entry name" value="FPG_N"/>
</dbReference>
<evidence type="ECO:0000256" key="3">
    <source>
        <dbReference type="ARBA" id="ARBA00009409"/>
    </source>
</evidence>
<dbReference type="PANTHER" id="PTHR22993:SF9">
    <property type="entry name" value="FORMAMIDOPYRIMIDINE-DNA GLYCOSYLASE"/>
    <property type="match status" value="1"/>
</dbReference>
<dbReference type="PROSITE" id="PS01242">
    <property type="entry name" value="ZF_FPG_1"/>
    <property type="match status" value="1"/>
</dbReference>
<evidence type="ECO:0000256" key="19">
    <source>
        <dbReference type="ARBA" id="ARBA00044632"/>
    </source>
</evidence>
<dbReference type="Gene3D" id="3.20.190.10">
    <property type="entry name" value="MutM-like, N-terminal"/>
    <property type="match status" value="1"/>
</dbReference>
<evidence type="ECO:0000256" key="16">
    <source>
        <dbReference type="ARBA" id="ARBA00023268"/>
    </source>
</evidence>
<evidence type="ECO:0000313" key="24">
    <source>
        <dbReference type="Proteomes" id="UP000199729"/>
    </source>
</evidence>
<evidence type="ECO:0000256" key="11">
    <source>
        <dbReference type="ARBA" id="ARBA00022801"/>
    </source>
</evidence>
<organism evidence="23 24">
    <name type="scientific">Vitreoscilla filiformis</name>
    <dbReference type="NCBI Taxonomy" id="63"/>
    <lineage>
        <taxon>Bacteria</taxon>
        <taxon>Pseudomonadati</taxon>
        <taxon>Pseudomonadota</taxon>
        <taxon>Betaproteobacteria</taxon>
        <taxon>Neisseriales</taxon>
        <taxon>Neisseriaceae</taxon>
        <taxon>Vitreoscilla</taxon>
    </lineage>
</organism>
<dbReference type="SMART" id="SM00898">
    <property type="entry name" value="Fapy_DNA_glyco"/>
    <property type="match status" value="1"/>
</dbReference>
<evidence type="ECO:0000256" key="12">
    <source>
        <dbReference type="ARBA" id="ARBA00022833"/>
    </source>
</evidence>
<evidence type="ECO:0000256" key="14">
    <source>
        <dbReference type="ARBA" id="ARBA00023204"/>
    </source>
</evidence>
<dbReference type="SMART" id="SM01232">
    <property type="entry name" value="H2TH"/>
    <property type="match status" value="1"/>
</dbReference>
<dbReference type="SUPFAM" id="SSF57716">
    <property type="entry name" value="Glucocorticoid receptor-like (DNA-binding domain)"/>
    <property type="match status" value="1"/>
</dbReference>
<evidence type="ECO:0000256" key="8">
    <source>
        <dbReference type="ARBA" id="ARBA00022723"/>
    </source>
</evidence>
<dbReference type="InterPro" id="IPR000214">
    <property type="entry name" value="Znf_DNA_glyclase/AP_lyase"/>
</dbReference>
<dbReference type="Pfam" id="PF06827">
    <property type="entry name" value="zf-FPG_IleRS"/>
    <property type="match status" value="1"/>
</dbReference>
<dbReference type="EC" id="4.2.99.18" evidence="6"/>
<keyword evidence="11" id="KW-0378">Hydrolase</keyword>
<dbReference type="Proteomes" id="UP000199729">
    <property type="component" value="Chromosome"/>
</dbReference>
<protein>
    <recommendedName>
        <fullName evidence="7">Formamidopyrimidine-DNA glycosylase</fullName>
        <ecNumber evidence="5">3.2.2.23</ecNumber>
        <ecNumber evidence="6">4.2.99.18</ecNumber>
    </recommendedName>
    <alternativeName>
        <fullName evidence="18">DNA-(apurinic or apyrimidinic site) lyase MutM</fullName>
    </alternativeName>
</protein>
<keyword evidence="12" id="KW-0862">Zinc</keyword>
<feature type="domain" description="FPG-type" evidence="21">
    <location>
        <begin position="244"/>
        <end position="278"/>
    </location>
</feature>
<dbReference type="GO" id="GO:0008270">
    <property type="term" value="F:zinc ion binding"/>
    <property type="evidence" value="ECO:0007669"/>
    <property type="project" value="UniProtKB-KW"/>
</dbReference>
<dbReference type="KEGG" id="vff:VITFI_CDS2671"/>
<keyword evidence="13" id="KW-0238">DNA-binding</keyword>
<comment type="cofactor">
    <cofactor evidence="2">
        <name>Zn(2+)</name>
        <dbReference type="ChEBI" id="CHEBI:29105"/>
    </cofactor>
</comment>
<dbReference type="PANTHER" id="PTHR22993">
    <property type="entry name" value="FORMAMIDOPYRIMIDINE-DNA GLYCOSYLASE"/>
    <property type="match status" value="1"/>
</dbReference>
<keyword evidence="17" id="KW-0326">Glycosidase</keyword>
<keyword evidence="9" id="KW-0227">DNA damage</keyword>
<keyword evidence="15" id="KW-0456">Lyase</keyword>
<dbReference type="CDD" id="cd08966">
    <property type="entry name" value="EcFpg-like_N"/>
    <property type="match status" value="1"/>
</dbReference>
<evidence type="ECO:0000256" key="1">
    <source>
        <dbReference type="ARBA" id="ARBA00001668"/>
    </source>
</evidence>
<feature type="domain" description="Formamidopyrimidine-DNA glycosylase catalytic" evidence="22">
    <location>
        <begin position="5"/>
        <end position="117"/>
    </location>
</feature>
<dbReference type="InterPro" id="IPR015887">
    <property type="entry name" value="DNA_glyclase_Znf_dom_DNA_BS"/>
</dbReference>
<comment type="similarity">
    <text evidence="3">Belongs to the FPG family.</text>
</comment>
<evidence type="ECO:0000256" key="13">
    <source>
        <dbReference type="ARBA" id="ARBA00023125"/>
    </source>
</evidence>
<evidence type="ECO:0000256" key="17">
    <source>
        <dbReference type="ARBA" id="ARBA00023295"/>
    </source>
</evidence>
<sequence>MIHMPELPEVEVTRRSVAGVEGARVLALRLGKPLRWPIGCRSEDVVGCDVGAVTRRGKYLWLPLARQGAAAGGLLLHLGMSGSLAWGERLGSGGPHAHFELATSQGLLRLTDPRRFGAVVWSAGLSVAPARALLARLGAEPFDPTLSAARLHAAWQGRRVAIKQALLAGHEVVGVGNIYASEALFEAGIDPRTTCSALTLAQVVALLVAIRRVLGEAIDAGGSTLRDFQDAHGVAGAYQQARVRVYGRAGQACSRCAGTIERLVQGQRATYFCPGCQP</sequence>
<evidence type="ECO:0000259" key="21">
    <source>
        <dbReference type="PROSITE" id="PS51066"/>
    </source>
</evidence>
<evidence type="ECO:0000256" key="10">
    <source>
        <dbReference type="ARBA" id="ARBA00022771"/>
    </source>
</evidence>
<evidence type="ECO:0000256" key="4">
    <source>
        <dbReference type="ARBA" id="ARBA00011245"/>
    </source>
</evidence>
<dbReference type="EC" id="3.2.2.23" evidence="5"/>
<dbReference type="SUPFAM" id="SSF46946">
    <property type="entry name" value="S13-like H2TH domain"/>
    <property type="match status" value="1"/>
</dbReference>
<evidence type="ECO:0000256" key="6">
    <source>
        <dbReference type="ARBA" id="ARBA00012720"/>
    </source>
</evidence>
<evidence type="ECO:0000256" key="2">
    <source>
        <dbReference type="ARBA" id="ARBA00001947"/>
    </source>
</evidence>
<keyword evidence="10 20" id="KW-0863">Zinc-finger</keyword>
<dbReference type="PROSITE" id="PS51066">
    <property type="entry name" value="ZF_FPG_2"/>
    <property type="match status" value="1"/>
</dbReference>
<keyword evidence="14" id="KW-0234">DNA repair</keyword>
<dbReference type="InterPro" id="IPR015886">
    <property type="entry name" value="H2TH_FPG"/>
</dbReference>
<comment type="catalytic activity">
    <reaction evidence="1">
        <text>Hydrolysis of DNA containing ring-opened 7-methylguanine residues, releasing 2,6-diamino-4-hydroxy-5-(N-methyl)formamidopyrimidine.</text>
        <dbReference type="EC" id="3.2.2.23"/>
    </reaction>
</comment>
<dbReference type="GO" id="GO:0006284">
    <property type="term" value="P:base-excision repair"/>
    <property type="evidence" value="ECO:0007669"/>
    <property type="project" value="InterPro"/>
</dbReference>
<evidence type="ECO:0000256" key="5">
    <source>
        <dbReference type="ARBA" id="ARBA00012024"/>
    </source>
</evidence>
<keyword evidence="8" id="KW-0479">Metal-binding</keyword>
<evidence type="ECO:0000259" key="22">
    <source>
        <dbReference type="PROSITE" id="PS51068"/>
    </source>
</evidence>
<dbReference type="InterPro" id="IPR010979">
    <property type="entry name" value="Ribosomal_uS13-like_H2TH"/>
</dbReference>
<evidence type="ECO:0000256" key="18">
    <source>
        <dbReference type="ARBA" id="ARBA00030638"/>
    </source>
</evidence>
<dbReference type="InterPro" id="IPR010663">
    <property type="entry name" value="Znf_FPG/IleRS"/>
</dbReference>
<dbReference type="GO" id="GO:0140078">
    <property type="term" value="F:class I DNA-(apurinic or apyrimidinic site) endonuclease activity"/>
    <property type="evidence" value="ECO:0007669"/>
    <property type="project" value="UniProtKB-EC"/>
</dbReference>
<evidence type="ECO:0000256" key="15">
    <source>
        <dbReference type="ARBA" id="ARBA00023239"/>
    </source>
</evidence>
<dbReference type="Gene3D" id="1.10.8.50">
    <property type="match status" value="1"/>
</dbReference>
<dbReference type="Pfam" id="PF06831">
    <property type="entry name" value="H2TH"/>
    <property type="match status" value="1"/>
</dbReference>
<keyword evidence="24" id="KW-1185">Reference proteome</keyword>
<evidence type="ECO:0000256" key="20">
    <source>
        <dbReference type="PROSITE-ProRule" id="PRU00391"/>
    </source>
</evidence>
<comment type="catalytic activity">
    <reaction evidence="19">
        <text>2'-deoxyribonucleotide-(2'-deoxyribose 5'-phosphate)-2'-deoxyribonucleotide-DNA = a 3'-end 2'-deoxyribonucleotide-(2,3-dehydro-2,3-deoxyribose 5'-phosphate)-DNA + a 5'-end 5'-phospho-2'-deoxyribonucleoside-DNA + H(+)</text>
        <dbReference type="Rhea" id="RHEA:66592"/>
        <dbReference type="Rhea" id="RHEA-COMP:13180"/>
        <dbReference type="Rhea" id="RHEA-COMP:16897"/>
        <dbReference type="Rhea" id="RHEA-COMP:17067"/>
        <dbReference type="ChEBI" id="CHEBI:15378"/>
        <dbReference type="ChEBI" id="CHEBI:136412"/>
        <dbReference type="ChEBI" id="CHEBI:157695"/>
        <dbReference type="ChEBI" id="CHEBI:167181"/>
        <dbReference type="EC" id="4.2.99.18"/>
    </reaction>
</comment>
<dbReference type="GO" id="GO:0034039">
    <property type="term" value="F:8-oxo-7,8-dihydroguanine DNA N-glycosylase activity"/>
    <property type="evidence" value="ECO:0007669"/>
    <property type="project" value="TreeGrafter"/>
</dbReference>
<comment type="subunit">
    <text evidence="4">Monomer.</text>
</comment>
<dbReference type="InterPro" id="IPR012319">
    <property type="entry name" value="FPG_cat"/>
</dbReference>
<evidence type="ECO:0000256" key="9">
    <source>
        <dbReference type="ARBA" id="ARBA00022763"/>
    </source>
</evidence>
<name>A0A221KHD0_VITFI</name>
<evidence type="ECO:0000256" key="7">
    <source>
        <dbReference type="ARBA" id="ARBA00016240"/>
    </source>
</evidence>
<reference evidence="23 24" key="1">
    <citation type="submission" date="2017-07" db="EMBL/GenBank/DDBJ databases">
        <title>Complete Genome Sequence of the cosmetic ferment Vitreoscilla filiformis (ATCC15551).</title>
        <authorList>
            <person name="Contreras S."/>
            <person name="Sagory-Zalkind P."/>
            <person name="Blanquart H."/>
            <person name="Iltis A."/>
            <person name="Morand S.C."/>
        </authorList>
    </citation>
    <scope>NUCLEOTIDE SEQUENCE [LARGE SCALE GENOMIC DNA]</scope>
    <source>
        <strain evidence="23 24">ATCC 15551</strain>
    </source>
</reference>
<dbReference type="GO" id="GO:0003684">
    <property type="term" value="F:damaged DNA binding"/>
    <property type="evidence" value="ECO:0007669"/>
    <property type="project" value="InterPro"/>
</dbReference>
<gene>
    <name evidence="23" type="ORF">VITFI_CDS2671</name>
</gene>
<dbReference type="AlphaFoldDB" id="A0A221KHD0"/>
<dbReference type="PROSITE" id="PS51068">
    <property type="entry name" value="FPG_CAT"/>
    <property type="match status" value="1"/>
</dbReference>